<keyword evidence="3" id="KW-1185">Reference proteome</keyword>
<gene>
    <name evidence="2" type="ORF">Q764_07230</name>
</gene>
<reference evidence="2 3" key="1">
    <citation type="submission" date="2013-09" db="EMBL/GenBank/DDBJ databases">
        <authorList>
            <person name="Zeng Z."/>
            <person name="Chen C."/>
        </authorList>
    </citation>
    <scope>NUCLEOTIDE SEQUENCE [LARGE SCALE GENOMIC DNA]</scope>
    <source>
        <strain evidence="2 3">GH29-5</strain>
    </source>
</reference>
<dbReference type="Proteomes" id="UP000030121">
    <property type="component" value="Unassembled WGS sequence"/>
</dbReference>
<dbReference type="RefSeq" id="WP_131387684.1">
    <property type="nucleotide sequence ID" value="NZ_AUCZ01000003.1"/>
</dbReference>
<name>A0A0A2MMP2_9FLAO</name>
<feature type="transmembrane region" description="Helical" evidence="1">
    <location>
        <begin position="293"/>
        <end position="313"/>
    </location>
</feature>
<evidence type="ECO:0000313" key="3">
    <source>
        <dbReference type="Proteomes" id="UP000030121"/>
    </source>
</evidence>
<keyword evidence="1" id="KW-0812">Transmembrane</keyword>
<proteinExistence type="predicted"/>
<sequence>MQSNAYTYDIENYGLGLVQANNICVRRNPDGSRTTYTSHAGECPYGGTPTTMGPALNCPEALNGWFSDAWGWVKRNAKYAGTIGVLVSEVMDIIDGSQCKTLAGQDNPNSAFCRTASVMRDYTLTDAENAQVVEWATNYFSPFYNQVLNELNAVFAQGVTLDQQLQIINRAISKMSLFKAYLTTNPNGFSVNANKEQFNGVTEFFDYVEKVVNDIVMEAEVLLTTESTKVNTTGMDFKPFVVPTMSAMAELYKVANGGIVPTTAVLTPTAAQMQVITSSTTLPNEPKAGSGSGAGLLILGGIVIGGVLIANSGKKAKTTKKGK</sequence>
<dbReference type="OrthoDB" id="9984156at2"/>
<evidence type="ECO:0000256" key="1">
    <source>
        <dbReference type="SAM" id="Phobius"/>
    </source>
</evidence>
<protein>
    <submittedName>
        <fullName evidence="2">Uncharacterized protein</fullName>
    </submittedName>
</protein>
<organism evidence="2 3">
    <name type="scientific">Flavobacterium suncheonense GH29-5 = DSM 17707</name>
    <dbReference type="NCBI Taxonomy" id="1121899"/>
    <lineage>
        <taxon>Bacteria</taxon>
        <taxon>Pseudomonadati</taxon>
        <taxon>Bacteroidota</taxon>
        <taxon>Flavobacteriia</taxon>
        <taxon>Flavobacteriales</taxon>
        <taxon>Flavobacteriaceae</taxon>
        <taxon>Flavobacterium</taxon>
    </lineage>
</organism>
<accession>A0A0A2MMP2</accession>
<dbReference type="AlphaFoldDB" id="A0A0A2MMP2"/>
<dbReference type="STRING" id="1121899.GCA_000430025_00566"/>
<evidence type="ECO:0000313" key="2">
    <source>
        <dbReference type="EMBL" id="KGO89555.1"/>
    </source>
</evidence>
<comment type="caution">
    <text evidence="2">The sequence shown here is derived from an EMBL/GenBank/DDBJ whole genome shotgun (WGS) entry which is preliminary data.</text>
</comment>
<keyword evidence="1" id="KW-1133">Transmembrane helix</keyword>
<keyword evidence="1" id="KW-0472">Membrane</keyword>
<dbReference type="EMBL" id="JRLW01000008">
    <property type="protein sequence ID" value="KGO89555.1"/>
    <property type="molecule type" value="Genomic_DNA"/>
</dbReference>